<sequence>MGFLQAKDTISGREGTAFAQINGQNEEMFYIKTLEAKIEKQKAEIKTLGSRATQHKTSGWSGTGSMTIYYMTPLFRKMMLDYIKTGKDTNFTINVTNSDPTSSVGTQTIMLKNVNLNSVVMAKLDTESDVLEEELEFTFDDVDILNNFNAPTM</sequence>
<dbReference type="InterPro" id="IPR038628">
    <property type="entry name" value="XkdM-like_sf"/>
</dbReference>
<organism evidence="1 2">
    <name type="scientific">Paenibacillus alvei</name>
    <name type="common">Bacillus alvei</name>
    <dbReference type="NCBI Taxonomy" id="44250"/>
    <lineage>
        <taxon>Bacteria</taxon>
        <taxon>Bacillati</taxon>
        <taxon>Bacillota</taxon>
        <taxon>Bacilli</taxon>
        <taxon>Bacillales</taxon>
        <taxon>Paenibacillaceae</taxon>
        <taxon>Paenibacillus</taxon>
    </lineage>
</organism>
<dbReference type="SUPFAM" id="SSF69279">
    <property type="entry name" value="Phage tail proteins"/>
    <property type="match status" value="1"/>
</dbReference>
<evidence type="ECO:0000313" key="2">
    <source>
        <dbReference type="Proteomes" id="UP000304148"/>
    </source>
</evidence>
<name>A0A383RES3_PAEAL</name>
<dbReference type="EMBL" id="LS992241">
    <property type="protein sequence ID" value="SYX85577.1"/>
    <property type="molecule type" value="Genomic_DNA"/>
</dbReference>
<protein>
    <recommendedName>
        <fullName evidence="3">Phage portal protein</fullName>
    </recommendedName>
</protein>
<dbReference type="Proteomes" id="UP000304148">
    <property type="component" value="Chromosome"/>
</dbReference>
<dbReference type="Pfam" id="PF09393">
    <property type="entry name" value="DUF2001"/>
    <property type="match status" value="1"/>
</dbReference>
<reference evidence="2" key="1">
    <citation type="submission" date="2018-08" db="EMBL/GenBank/DDBJ databases">
        <authorList>
            <person name="Chevrot R."/>
        </authorList>
    </citation>
    <scope>NUCLEOTIDE SEQUENCE [LARGE SCALE GENOMIC DNA]</scope>
</reference>
<dbReference type="Gene3D" id="2.30.110.40">
    <property type="entry name" value="Phage tail tube protein"/>
    <property type="match status" value="1"/>
</dbReference>
<evidence type="ECO:0000313" key="1">
    <source>
        <dbReference type="EMBL" id="SYX85577.1"/>
    </source>
</evidence>
<accession>A0A383RES3</accession>
<dbReference type="AlphaFoldDB" id="A0A383RES3"/>
<evidence type="ECO:0008006" key="3">
    <source>
        <dbReference type="Google" id="ProtNLM"/>
    </source>
</evidence>
<dbReference type="RefSeq" id="WP_138187380.1">
    <property type="nucleotide sequence ID" value="NZ_LS992241.1"/>
</dbReference>
<gene>
    <name evidence="1" type="primary">xkdM</name>
    <name evidence="1" type="ORF">PBLR_13999</name>
</gene>
<proteinExistence type="predicted"/>
<dbReference type="InterPro" id="IPR018989">
    <property type="entry name" value="DUF2001"/>
</dbReference>